<keyword evidence="3" id="KW-0175">Coiled coil</keyword>
<dbReference type="InterPro" id="IPR033162">
    <property type="entry name" value="TBCD"/>
</dbReference>
<dbReference type="GO" id="GO:0007021">
    <property type="term" value="P:tubulin complex assembly"/>
    <property type="evidence" value="ECO:0007669"/>
    <property type="project" value="InterPro"/>
</dbReference>
<dbReference type="Pfam" id="PF25767">
    <property type="entry name" value="ARM_TBCD_2nd"/>
    <property type="match status" value="2"/>
</dbReference>
<dbReference type="GO" id="GO:0005096">
    <property type="term" value="F:GTPase activator activity"/>
    <property type="evidence" value="ECO:0007669"/>
    <property type="project" value="InterPro"/>
</dbReference>
<keyword evidence="1" id="KW-0143">Chaperone</keyword>
<evidence type="ECO:0000313" key="7">
    <source>
        <dbReference type="Proteomes" id="UP001302745"/>
    </source>
</evidence>
<gene>
    <name evidence="6" type="ORF">C8A00DRAFT_17458</name>
</gene>
<evidence type="ECO:0000259" key="5">
    <source>
        <dbReference type="Pfam" id="PF25767"/>
    </source>
</evidence>
<dbReference type="InterPro" id="IPR021133">
    <property type="entry name" value="HEAT_type_2"/>
</dbReference>
<feature type="domain" description="Tubulin-folding cofactor D ARM repeats" evidence="5">
    <location>
        <begin position="347"/>
        <end position="407"/>
    </location>
</feature>
<feature type="domain" description="Tubulin-folding cofactor D C-terminal" evidence="4">
    <location>
        <begin position="953"/>
        <end position="1125"/>
    </location>
</feature>
<comment type="caution">
    <text evidence="6">The sequence shown here is derived from an EMBL/GenBank/DDBJ whole genome shotgun (WGS) entry which is preliminary data.</text>
</comment>
<dbReference type="InterPro" id="IPR011989">
    <property type="entry name" value="ARM-like"/>
</dbReference>
<dbReference type="InterPro" id="IPR058033">
    <property type="entry name" value="ARM_TBCD_2nd"/>
</dbReference>
<reference evidence="6" key="1">
    <citation type="journal article" date="2023" name="Mol. Phylogenet. Evol.">
        <title>Genome-scale phylogeny and comparative genomics of the fungal order Sordariales.</title>
        <authorList>
            <person name="Hensen N."/>
            <person name="Bonometti L."/>
            <person name="Westerberg I."/>
            <person name="Brannstrom I.O."/>
            <person name="Guillou S."/>
            <person name="Cros-Aarteil S."/>
            <person name="Calhoun S."/>
            <person name="Haridas S."/>
            <person name="Kuo A."/>
            <person name="Mondo S."/>
            <person name="Pangilinan J."/>
            <person name="Riley R."/>
            <person name="LaButti K."/>
            <person name="Andreopoulos B."/>
            <person name="Lipzen A."/>
            <person name="Chen C."/>
            <person name="Yan M."/>
            <person name="Daum C."/>
            <person name="Ng V."/>
            <person name="Clum A."/>
            <person name="Steindorff A."/>
            <person name="Ohm R.A."/>
            <person name="Martin F."/>
            <person name="Silar P."/>
            <person name="Natvig D.O."/>
            <person name="Lalanne C."/>
            <person name="Gautier V."/>
            <person name="Ament-Velasquez S.L."/>
            <person name="Kruys A."/>
            <person name="Hutchinson M.I."/>
            <person name="Powell A.J."/>
            <person name="Barry K."/>
            <person name="Miller A.N."/>
            <person name="Grigoriev I.V."/>
            <person name="Debuchy R."/>
            <person name="Gladieux P."/>
            <person name="Hiltunen Thoren M."/>
            <person name="Johannesson H."/>
        </authorList>
    </citation>
    <scope>NUCLEOTIDE SEQUENCE</scope>
    <source>
        <strain evidence="6">CBS 538.74</strain>
    </source>
</reference>
<sequence>MDAPEEDLDIKLQKISGDLLADFDRSLRPFLKKQNGAGGSSAVRSRVRTRETVRLISSLLDPFQELPQLLDPHLPQWLPTLGDAFLEYQLTRRHSAATLSTRSELLMPLPRAICKLLYTFCKIRGEKVVVRFLSNEAKYLELLLAALEESERAAAAVEQHPTAWTWEERYVVLLWLSHLMLAPFDLSTISSQEVEDEDELVAIEGLAWPAGLPSITTRILPLAIKYLASPGKERDASKTLLVRISMRRDMQQLGVLDALVHWALSALRPREATERTPYHYIGVLSFLAGILASSADTSDMDRYLTTIFHTIHGIASDGGQAMSSALARKTMIKVIRAVAVLILRNPQDMAGMEIVETTIGFLLESLADNDTPVRFAASKALSIITLKLDTDMASQVVEAVLESLNRNVLRVKNPGDAAAPPKKDLSMVDPLEWHGLMLTLSHLLYRRSPPAENLADIVHALLMGLSFERRNTSGSSTGANVRDAACFGIWALARRYTTSELLAVPSASVSTGRPSNASILQIIATELVAAACLDPAGNLRRGSSAALQELIGRHPDTVEKGIWVVQTVDYHAVALRSRALQDVALGVTKLSGQYGEAILDALLGWRGVGDADMAARRAAGVSFGMITAELASIDSNPVQRLTRSVSLVLDRIKSLEARQVEERHGLFFSLAAVLDALPAAAGTQKKHAARDDFVRLSMDAVLEILKDCDTKTYRKPELIAEAASRLIISSFPVLQAATSDASILLPGSSLMSKSGVELAKLVESVSAGTENLSGFVALVRSNLQKWLVWPDLDIIAAASEAAVVLMVFCTNAQREEAIRGWADAARERQSSKTRTTSGHFSALAAVYPMASTLALDEDKTLICDAIMERWRNDTWTDTRACILQSLTGSDLLRQNTGILLELVAEGLDDYTTTARGDVGSHVRFEAIRATRSLWERLGEDAGGREPLVSGLFLRVLRLAAEKLDRVRAEAQAALAVVLKPTQATGLRRSTFSSKSYFIFLLDLLQQDWLHPAVSEVKADPGEWMDALMAGFVSSADTGNEELVIATRAALCEFCERSAANTDAVCTALARNLKAWQGTDRVLVPTLEVAAFLFHVGIFARCSGVSYKSLCLQVQKACYKTGNVRKIEACVRVYGAIAELAPGSGNEPDHLKTQQDGAREARTRLGALMFHPWPRVKSMVVDELWGLHHDDPAAQALKGVDWGRVEKAKIKAVVGALGLA</sequence>
<organism evidence="6 7">
    <name type="scientific">Chaetomidium leptoderma</name>
    <dbReference type="NCBI Taxonomy" id="669021"/>
    <lineage>
        <taxon>Eukaryota</taxon>
        <taxon>Fungi</taxon>
        <taxon>Dikarya</taxon>
        <taxon>Ascomycota</taxon>
        <taxon>Pezizomycotina</taxon>
        <taxon>Sordariomycetes</taxon>
        <taxon>Sordariomycetidae</taxon>
        <taxon>Sordariales</taxon>
        <taxon>Chaetomiaceae</taxon>
        <taxon>Chaetomidium</taxon>
    </lineage>
</organism>
<dbReference type="Pfam" id="PF12612">
    <property type="entry name" value="TFCD_C"/>
    <property type="match status" value="1"/>
</dbReference>
<dbReference type="PANTHER" id="PTHR12658:SF0">
    <property type="entry name" value="TUBULIN-SPECIFIC CHAPERONE D"/>
    <property type="match status" value="1"/>
</dbReference>
<dbReference type="PANTHER" id="PTHR12658">
    <property type="entry name" value="BETA-TUBULIN COFACTOR D"/>
    <property type="match status" value="1"/>
</dbReference>
<dbReference type="EMBL" id="MU857033">
    <property type="protein sequence ID" value="KAK4151096.1"/>
    <property type="molecule type" value="Genomic_DNA"/>
</dbReference>
<dbReference type="Gene3D" id="1.25.10.10">
    <property type="entry name" value="Leucine-rich Repeat Variant"/>
    <property type="match status" value="1"/>
</dbReference>
<dbReference type="GO" id="GO:0007023">
    <property type="term" value="P:post-chaperonin tubulin folding pathway"/>
    <property type="evidence" value="ECO:0007669"/>
    <property type="project" value="InterPro"/>
</dbReference>
<dbReference type="Proteomes" id="UP001302745">
    <property type="component" value="Unassembled WGS sequence"/>
</dbReference>
<name>A0AAN6VJ23_9PEZI</name>
<dbReference type="GO" id="GO:0048487">
    <property type="term" value="F:beta-tubulin binding"/>
    <property type="evidence" value="ECO:0007669"/>
    <property type="project" value="InterPro"/>
</dbReference>
<feature type="domain" description="Tubulin-folding cofactor D ARM repeats" evidence="5">
    <location>
        <begin position="432"/>
        <end position="562"/>
    </location>
</feature>
<dbReference type="GO" id="GO:0000226">
    <property type="term" value="P:microtubule cytoskeleton organization"/>
    <property type="evidence" value="ECO:0007669"/>
    <property type="project" value="TreeGrafter"/>
</dbReference>
<evidence type="ECO:0000256" key="1">
    <source>
        <dbReference type="ARBA" id="ARBA00023186"/>
    </source>
</evidence>
<dbReference type="AlphaFoldDB" id="A0AAN6VJ23"/>
<keyword evidence="7" id="KW-1185">Reference proteome</keyword>
<protein>
    <submittedName>
        <fullName evidence="6">Tubulin folding cofactor D C terminal-domain-containing protein</fullName>
    </submittedName>
</protein>
<accession>A0AAN6VJ23</accession>
<dbReference type="PROSITE" id="PS50077">
    <property type="entry name" value="HEAT_REPEAT"/>
    <property type="match status" value="1"/>
</dbReference>
<dbReference type="Pfam" id="PF23579">
    <property type="entry name" value="ARM_TBCD"/>
    <property type="match status" value="1"/>
</dbReference>
<dbReference type="InterPro" id="IPR016024">
    <property type="entry name" value="ARM-type_fold"/>
</dbReference>
<proteinExistence type="predicted"/>
<evidence type="ECO:0000256" key="3">
    <source>
        <dbReference type="SAM" id="Coils"/>
    </source>
</evidence>
<evidence type="ECO:0000313" key="6">
    <source>
        <dbReference type="EMBL" id="KAK4151096.1"/>
    </source>
</evidence>
<feature type="repeat" description="HEAT" evidence="2">
    <location>
        <begin position="358"/>
        <end position="395"/>
    </location>
</feature>
<evidence type="ECO:0000256" key="2">
    <source>
        <dbReference type="PROSITE-ProRule" id="PRU00103"/>
    </source>
</evidence>
<reference evidence="6" key="2">
    <citation type="submission" date="2023-05" db="EMBL/GenBank/DDBJ databases">
        <authorList>
            <consortium name="Lawrence Berkeley National Laboratory"/>
            <person name="Steindorff A."/>
            <person name="Hensen N."/>
            <person name="Bonometti L."/>
            <person name="Westerberg I."/>
            <person name="Brannstrom I.O."/>
            <person name="Guillou S."/>
            <person name="Cros-Aarteil S."/>
            <person name="Calhoun S."/>
            <person name="Haridas S."/>
            <person name="Kuo A."/>
            <person name="Mondo S."/>
            <person name="Pangilinan J."/>
            <person name="Riley R."/>
            <person name="Labutti K."/>
            <person name="Andreopoulos B."/>
            <person name="Lipzen A."/>
            <person name="Chen C."/>
            <person name="Yanf M."/>
            <person name="Daum C."/>
            <person name="Ng V."/>
            <person name="Clum A."/>
            <person name="Ohm R."/>
            <person name="Martin F."/>
            <person name="Silar P."/>
            <person name="Natvig D."/>
            <person name="Lalanne C."/>
            <person name="Gautier V."/>
            <person name="Ament-Velasquez S.L."/>
            <person name="Kruys A."/>
            <person name="Hutchinson M.I."/>
            <person name="Powell A.J."/>
            <person name="Barry K."/>
            <person name="Miller A.N."/>
            <person name="Grigoriev I.V."/>
            <person name="Debuchy R."/>
            <person name="Gladieux P."/>
            <person name="Thoren M.H."/>
            <person name="Johannesson H."/>
        </authorList>
    </citation>
    <scope>NUCLEOTIDE SEQUENCE</scope>
    <source>
        <strain evidence="6">CBS 538.74</strain>
    </source>
</reference>
<evidence type="ECO:0000259" key="4">
    <source>
        <dbReference type="Pfam" id="PF12612"/>
    </source>
</evidence>
<feature type="coiled-coil region" evidence="3">
    <location>
        <begin position="130"/>
        <end position="160"/>
    </location>
</feature>
<dbReference type="SUPFAM" id="SSF48371">
    <property type="entry name" value="ARM repeat"/>
    <property type="match status" value="2"/>
</dbReference>
<dbReference type="InterPro" id="IPR022577">
    <property type="entry name" value="TBCD_C"/>
</dbReference>